<sequence length="72" mass="8290">TSNLYDSLRPSEDPVNDAAEAQHVTYSLLVFKNSENKTRHHEPEEGAVYSEVQLELHENPMLPQLKQLFILK</sequence>
<evidence type="ECO:0000313" key="2">
    <source>
        <dbReference type="Proteomes" id="UP001476798"/>
    </source>
</evidence>
<keyword evidence="2" id="KW-1185">Reference proteome</keyword>
<reference evidence="1 2" key="1">
    <citation type="submission" date="2021-06" db="EMBL/GenBank/DDBJ databases">
        <authorList>
            <person name="Palmer J.M."/>
        </authorList>
    </citation>
    <scope>NUCLEOTIDE SEQUENCE [LARGE SCALE GENOMIC DNA]</scope>
    <source>
        <strain evidence="1 2">GA_2019</strain>
        <tissue evidence="1">Muscle</tissue>
    </source>
</reference>
<protein>
    <submittedName>
        <fullName evidence="1">Uncharacterized protein</fullName>
    </submittedName>
</protein>
<feature type="non-terminal residue" evidence="1">
    <location>
        <position position="1"/>
    </location>
</feature>
<accession>A0ABV0MPD2</accession>
<dbReference type="EMBL" id="JAHRIO010010209">
    <property type="protein sequence ID" value="MEQ2160972.1"/>
    <property type="molecule type" value="Genomic_DNA"/>
</dbReference>
<evidence type="ECO:0000313" key="1">
    <source>
        <dbReference type="EMBL" id="MEQ2160972.1"/>
    </source>
</evidence>
<organism evidence="1 2">
    <name type="scientific">Goodea atripinnis</name>
    <dbReference type="NCBI Taxonomy" id="208336"/>
    <lineage>
        <taxon>Eukaryota</taxon>
        <taxon>Metazoa</taxon>
        <taxon>Chordata</taxon>
        <taxon>Craniata</taxon>
        <taxon>Vertebrata</taxon>
        <taxon>Euteleostomi</taxon>
        <taxon>Actinopterygii</taxon>
        <taxon>Neopterygii</taxon>
        <taxon>Teleostei</taxon>
        <taxon>Neoteleostei</taxon>
        <taxon>Acanthomorphata</taxon>
        <taxon>Ovalentaria</taxon>
        <taxon>Atherinomorphae</taxon>
        <taxon>Cyprinodontiformes</taxon>
        <taxon>Goodeidae</taxon>
        <taxon>Goodea</taxon>
    </lineage>
</organism>
<gene>
    <name evidence="1" type="ORF">GOODEAATRI_004879</name>
</gene>
<dbReference type="Proteomes" id="UP001476798">
    <property type="component" value="Unassembled WGS sequence"/>
</dbReference>
<comment type="caution">
    <text evidence="1">The sequence shown here is derived from an EMBL/GenBank/DDBJ whole genome shotgun (WGS) entry which is preliminary data.</text>
</comment>
<proteinExistence type="predicted"/>
<name>A0ABV0MPD2_9TELE</name>